<keyword evidence="2" id="KW-0143">Chaperone</keyword>
<evidence type="ECO:0000256" key="1">
    <source>
        <dbReference type="ARBA" id="ARBA00006607"/>
    </source>
</evidence>
<keyword evidence="4" id="KW-1185">Reference proteome</keyword>
<dbReference type="EMBL" id="JAUJYN010000003">
    <property type="protein sequence ID" value="KAK1274694.1"/>
    <property type="molecule type" value="Genomic_DNA"/>
</dbReference>
<dbReference type="InterPro" id="IPR027409">
    <property type="entry name" value="GroEL-like_apical_dom_sf"/>
</dbReference>
<dbReference type="AlphaFoldDB" id="A0AAV9BD65"/>
<dbReference type="InterPro" id="IPR001844">
    <property type="entry name" value="Cpn60/GroEL"/>
</dbReference>
<evidence type="ECO:0000256" key="2">
    <source>
        <dbReference type="ARBA" id="ARBA00023186"/>
    </source>
</evidence>
<dbReference type="Gene3D" id="3.50.7.10">
    <property type="entry name" value="GroEL"/>
    <property type="match status" value="1"/>
</dbReference>
<comment type="caution">
    <text evidence="3">The sequence shown here is derived from an EMBL/GenBank/DDBJ whole genome shotgun (WGS) entry which is preliminary data.</text>
</comment>
<reference evidence="3" key="2">
    <citation type="submission" date="2023-06" db="EMBL/GenBank/DDBJ databases">
        <authorList>
            <person name="Ma L."/>
            <person name="Liu K.-W."/>
            <person name="Li Z."/>
            <person name="Hsiao Y.-Y."/>
            <person name="Qi Y."/>
            <person name="Fu T."/>
            <person name="Tang G."/>
            <person name="Zhang D."/>
            <person name="Sun W.-H."/>
            <person name="Liu D.-K."/>
            <person name="Li Y."/>
            <person name="Chen G.-Z."/>
            <person name="Liu X.-D."/>
            <person name="Liao X.-Y."/>
            <person name="Jiang Y.-T."/>
            <person name="Yu X."/>
            <person name="Hao Y."/>
            <person name="Huang J."/>
            <person name="Zhao X.-W."/>
            <person name="Ke S."/>
            <person name="Chen Y.-Y."/>
            <person name="Wu W.-L."/>
            <person name="Hsu J.-L."/>
            <person name="Lin Y.-F."/>
            <person name="Huang M.-D."/>
            <person name="Li C.-Y."/>
            <person name="Huang L."/>
            <person name="Wang Z.-W."/>
            <person name="Zhao X."/>
            <person name="Zhong W.-Y."/>
            <person name="Peng D.-H."/>
            <person name="Ahmad S."/>
            <person name="Lan S."/>
            <person name="Zhang J.-S."/>
            <person name="Tsai W.-C."/>
            <person name="Van De Peer Y."/>
            <person name="Liu Z.-J."/>
        </authorList>
    </citation>
    <scope>NUCLEOTIDE SEQUENCE</scope>
    <source>
        <strain evidence="3">SCP</strain>
        <tissue evidence="3">Leaves</tissue>
    </source>
</reference>
<organism evidence="3 4">
    <name type="scientific">Acorus gramineus</name>
    <name type="common">Dwarf sweet flag</name>
    <dbReference type="NCBI Taxonomy" id="55184"/>
    <lineage>
        <taxon>Eukaryota</taxon>
        <taxon>Viridiplantae</taxon>
        <taxon>Streptophyta</taxon>
        <taxon>Embryophyta</taxon>
        <taxon>Tracheophyta</taxon>
        <taxon>Spermatophyta</taxon>
        <taxon>Magnoliopsida</taxon>
        <taxon>Liliopsida</taxon>
        <taxon>Acoraceae</taxon>
        <taxon>Acorus</taxon>
    </lineage>
</organism>
<name>A0AAV9BD65_ACOGR</name>
<evidence type="ECO:0000313" key="3">
    <source>
        <dbReference type="EMBL" id="KAK1274694.1"/>
    </source>
</evidence>
<comment type="similarity">
    <text evidence="1">Belongs to the chaperonin (HSP60) family.</text>
</comment>
<gene>
    <name evidence="3" type="ORF">QJS04_geneDACA000771</name>
</gene>
<sequence>MGRVGEWIRSMGRVGKQIQSMGQAQASDSTYESSAFARGSTTKIHGIVLVQYQQIEKGRLLITEELGMNLEKVELDMFSTCKKVTISKDDSVILDGAGDKKSIEERHEQLRSAIELSTSDYDE</sequence>
<dbReference type="Proteomes" id="UP001179952">
    <property type="component" value="Unassembled WGS sequence"/>
</dbReference>
<evidence type="ECO:0000313" key="4">
    <source>
        <dbReference type="Proteomes" id="UP001179952"/>
    </source>
</evidence>
<dbReference type="GO" id="GO:0042026">
    <property type="term" value="P:protein refolding"/>
    <property type="evidence" value="ECO:0007669"/>
    <property type="project" value="InterPro"/>
</dbReference>
<protein>
    <submittedName>
        <fullName evidence="3">Uncharacterized protein</fullName>
    </submittedName>
</protein>
<dbReference type="SUPFAM" id="SSF52029">
    <property type="entry name" value="GroEL apical domain-like"/>
    <property type="match status" value="1"/>
</dbReference>
<reference evidence="3" key="1">
    <citation type="journal article" date="2023" name="Nat. Commun.">
        <title>Diploid and tetraploid genomes of Acorus and the evolution of monocots.</title>
        <authorList>
            <person name="Ma L."/>
            <person name="Liu K.W."/>
            <person name="Li Z."/>
            <person name="Hsiao Y.Y."/>
            <person name="Qi Y."/>
            <person name="Fu T."/>
            <person name="Tang G.D."/>
            <person name="Zhang D."/>
            <person name="Sun W.H."/>
            <person name="Liu D.K."/>
            <person name="Li Y."/>
            <person name="Chen G.Z."/>
            <person name="Liu X.D."/>
            <person name="Liao X.Y."/>
            <person name="Jiang Y.T."/>
            <person name="Yu X."/>
            <person name="Hao Y."/>
            <person name="Huang J."/>
            <person name="Zhao X.W."/>
            <person name="Ke S."/>
            <person name="Chen Y.Y."/>
            <person name="Wu W.L."/>
            <person name="Hsu J.L."/>
            <person name="Lin Y.F."/>
            <person name="Huang M.D."/>
            <person name="Li C.Y."/>
            <person name="Huang L."/>
            <person name="Wang Z.W."/>
            <person name="Zhao X."/>
            <person name="Zhong W.Y."/>
            <person name="Peng D.H."/>
            <person name="Ahmad S."/>
            <person name="Lan S."/>
            <person name="Zhang J.S."/>
            <person name="Tsai W.C."/>
            <person name="Van de Peer Y."/>
            <person name="Liu Z.J."/>
        </authorList>
    </citation>
    <scope>NUCLEOTIDE SEQUENCE</scope>
    <source>
        <strain evidence="3">SCP</strain>
    </source>
</reference>
<proteinExistence type="inferred from homology"/>
<accession>A0AAV9BD65</accession>
<dbReference type="GO" id="GO:0140662">
    <property type="term" value="F:ATP-dependent protein folding chaperone"/>
    <property type="evidence" value="ECO:0007669"/>
    <property type="project" value="InterPro"/>
</dbReference>
<dbReference type="PANTHER" id="PTHR45633">
    <property type="entry name" value="60 KDA HEAT SHOCK PROTEIN, MITOCHONDRIAL"/>
    <property type="match status" value="1"/>
</dbReference>